<evidence type="ECO:0000313" key="1">
    <source>
        <dbReference type="EMBL" id="KKL45734.1"/>
    </source>
</evidence>
<organism evidence="1">
    <name type="scientific">marine sediment metagenome</name>
    <dbReference type="NCBI Taxonomy" id="412755"/>
    <lineage>
        <taxon>unclassified sequences</taxon>
        <taxon>metagenomes</taxon>
        <taxon>ecological metagenomes</taxon>
    </lineage>
</organism>
<dbReference type="CDD" id="cd00761">
    <property type="entry name" value="Glyco_tranf_GTA_type"/>
    <property type="match status" value="1"/>
</dbReference>
<dbReference type="PANTHER" id="PTHR43179:SF7">
    <property type="entry name" value="RHAMNOSYLTRANSFERASE WBBL"/>
    <property type="match status" value="1"/>
</dbReference>
<protein>
    <recommendedName>
        <fullName evidence="2">Glycosyltransferase 2-like domain-containing protein</fullName>
    </recommendedName>
</protein>
<comment type="caution">
    <text evidence="1">The sequence shown here is derived from an EMBL/GenBank/DDBJ whole genome shotgun (WGS) entry which is preliminary data.</text>
</comment>
<dbReference type="Gene3D" id="3.90.550.10">
    <property type="entry name" value="Spore Coat Polysaccharide Biosynthesis Protein SpsA, Chain A"/>
    <property type="match status" value="1"/>
</dbReference>
<dbReference type="InterPro" id="IPR029044">
    <property type="entry name" value="Nucleotide-diphossugar_trans"/>
</dbReference>
<reference evidence="1" key="1">
    <citation type="journal article" date="2015" name="Nature">
        <title>Complex archaea that bridge the gap between prokaryotes and eukaryotes.</title>
        <authorList>
            <person name="Spang A."/>
            <person name="Saw J.H."/>
            <person name="Jorgensen S.L."/>
            <person name="Zaremba-Niedzwiedzka K."/>
            <person name="Martijn J."/>
            <person name="Lind A.E."/>
            <person name="van Eijk R."/>
            <person name="Schleper C."/>
            <person name="Guy L."/>
            <person name="Ettema T.J."/>
        </authorList>
    </citation>
    <scope>NUCLEOTIDE SEQUENCE</scope>
</reference>
<dbReference type="AlphaFoldDB" id="A0A0F9C989"/>
<proteinExistence type="predicted"/>
<accession>A0A0F9C989</accession>
<evidence type="ECO:0008006" key="2">
    <source>
        <dbReference type="Google" id="ProtNLM"/>
    </source>
</evidence>
<name>A0A0F9C989_9ZZZZ</name>
<dbReference type="SUPFAM" id="SSF53448">
    <property type="entry name" value="Nucleotide-diphospho-sugar transferases"/>
    <property type="match status" value="1"/>
</dbReference>
<gene>
    <name evidence="1" type="ORF">LCGC14_2352660</name>
</gene>
<dbReference type="PANTHER" id="PTHR43179">
    <property type="entry name" value="RHAMNOSYLTRANSFERASE WBBL"/>
    <property type="match status" value="1"/>
</dbReference>
<sequence>MKYSIIMPYHRKRTLHNTLLSYLHHYSGRKDYEVLVMEDCKNIADGDEHRALQVIIKDFAGKLNIRRVETHFENSYAPSRIFNMGADHAKGDFLVLTSPECFHITGVLDQFDRILAWNPDAYITASCFSTDDNGIVQKFGNFKPKREIWLDHPQHLNRNLYWCAVISKPLYRKVGGIDEGYAPGFGREDVDFVRTVKAAGIMIVARDDILVAHQNHPDFSSRKRELHALNAKYYAKKWRGK</sequence>
<dbReference type="EMBL" id="LAZR01034280">
    <property type="protein sequence ID" value="KKL45734.1"/>
    <property type="molecule type" value="Genomic_DNA"/>
</dbReference>